<dbReference type="AlphaFoldDB" id="A0A261Y2W6"/>
<evidence type="ECO:0000313" key="2">
    <source>
        <dbReference type="Proteomes" id="UP000242875"/>
    </source>
</evidence>
<evidence type="ECO:0008006" key="3">
    <source>
        <dbReference type="Google" id="ProtNLM"/>
    </source>
</evidence>
<dbReference type="EMBL" id="MVBO01000027">
    <property type="protein sequence ID" value="OZJ04908.1"/>
    <property type="molecule type" value="Genomic_DNA"/>
</dbReference>
<proteinExistence type="predicted"/>
<gene>
    <name evidence="1" type="ORF">BZG36_02507</name>
</gene>
<keyword evidence="2" id="KW-1185">Reference proteome</keyword>
<dbReference type="Gene3D" id="3.40.50.150">
    <property type="entry name" value="Vaccinia Virus protein VP39"/>
    <property type="match status" value="1"/>
</dbReference>
<evidence type="ECO:0000313" key="1">
    <source>
        <dbReference type="EMBL" id="OZJ04908.1"/>
    </source>
</evidence>
<dbReference type="InterPro" id="IPR029063">
    <property type="entry name" value="SAM-dependent_MTases_sf"/>
</dbReference>
<reference evidence="1 2" key="1">
    <citation type="journal article" date="2017" name="Mycologia">
        <title>Bifiguratus adelaidae, gen. et sp. nov., a new member of Mucoromycotina in endophytic and soil-dwelling habitats.</title>
        <authorList>
            <person name="Torres-Cruz T.J."/>
            <person name="Billingsley Tobias T.L."/>
            <person name="Almatruk M."/>
            <person name="Hesse C."/>
            <person name="Kuske C.R."/>
            <person name="Desiro A."/>
            <person name="Benucci G.M."/>
            <person name="Bonito G."/>
            <person name="Stajich J.E."/>
            <person name="Dunlap C."/>
            <person name="Arnold A.E."/>
            <person name="Porras-Alfaro A."/>
        </authorList>
    </citation>
    <scope>NUCLEOTIDE SEQUENCE [LARGE SCALE GENOMIC DNA]</scope>
    <source>
        <strain evidence="1 2">AZ0501</strain>
    </source>
</reference>
<accession>A0A261Y2W6</accession>
<sequence length="340" mass="38161">MWLHPAPFDIHEGDDVYVWLRSDRNTGRAKVLSGPIAPDPAALAAAQPLKTDGTPERPRGDVATRYLVRYAHDGSTCSVNEARIHRVYPRNEQPTVIVTFDTTHYRRLARSQVYPPDSVLELGSSYGLCTTILHEHSNGQVIGIDNSSLLVKECQAKYPHMQFECVDVMQHGERVDALLQGRTIVFVDIGGDRCLEDVVAVLSFIMEKMKEVQLIVVKSESLVRDLEERDCVRPDGWIEDAWWPSIHQVVKTLQGQALLGSDRPKAEPWYLTAKAAQFVRKPSRYPSRVTADGQWICRVHNYTRAGCPKIDACAYNHSVCHHCLVDGHRALHCPIDGPPA</sequence>
<protein>
    <recommendedName>
        <fullName evidence="3">C3H1-type domain-containing protein</fullName>
    </recommendedName>
</protein>
<dbReference type="SUPFAM" id="SSF53335">
    <property type="entry name" value="S-adenosyl-L-methionine-dependent methyltransferases"/>
    <property type="match status" value="1"/>
</dbReference>
<dbReference type="OrthoDB" id="542683at2759"/>
<comment type="caution">
    <text evidence="1">The sequence shown here is derived from an EMBL/GenBank/DDBJ whole genome shotgun (WGS) entry which is preliminary data.</text>
</comment>
<organism evidence="1 2">
    <name type="scientific">Bifiguratus adelaidae</name>
    <dbReference type="NCBI Taxonomy" id="1938954"/>
    <lineage>
        <taxon>Eukaryota</taxon>
        <taxon>Fungi</taxon>
        <taxon>Fungi incertae sedis</taxon>
        <taxon>Mucoromycota</taxon>
        <taxon>Mucoromycotina</taxon>
        <taxon>Endogonomycetes</taxon>
        <taxon>Endogonales</taxon>
        <taxon>Endogonales incertae sedis</taxon>
        <taxon>Bifiguratus</taxon>
    </lineage>
</organism>
<dbReference type="Proteomes" id="UP000242875">
    <property type="component" value="Unassembled WGS sequence"/>
</dbReference>
<name>A0A261Y2W6_9FUNG</name>